<reference evidence="1" key="1">
    <citation type="journal article" date="2020" name="Stud. Mycol.">
        <title>101 Dothideomycetes genomes: a test case for predicting lifestyles and emergence of pathogens.</title>
        <authorList>
            <person name="Haridas S."/>
            <person name="Albert R."/>
            <person name="Binder M."/>
            <person name="Bloem J."/>
            <person name="Labutti K."/>
            <person name="Salamov A."/>
            <person name="Andreopoulos B."/>
            <person name="Baker S."/>
            <person name="Barry K."/>
            <person name="Bills G."/>
            <person name="Bluhm B."/>
            <person name="Cannon C."/>
            <person name="Castanera R."/>
            <person name="Culley D."/>
            <person name="Daum C."/>
            <person name="Ezra D."/>
            <person name="Gonzalez J."/>
            <person name="Henrissat B."/>
            <person name="Kuo A."/>
            <person name="Liang C."/>
            <person name="Lipzen A."/>
            <person name="Lutzoni F."/>
            <person name="Magnuson J."/>
            <person name="Mondo S."/>
            <person name="Nolan M."/>
            <person name="Ohm R."/>
            <person name="Pangilinan J."/>
            <person name="Park H.-J."/>
            <person name="Ramirez L."/>
            <person name="Alfaro M."/>
            <person name="Sun H."/>
            <person name="Tritt A."/>
            <person name="Yoshinaga Y."/>
            <person name="Zwiers L.-H."/>
            <person name="Turgeon B."/>
            <person name="Goodwin S."/>
            <person name="Spatafora J."/>
            <person name="Crous P."/>
            <person name="Grigoriev I."/>
        </authorList>
    </citation>
    <scope>NUCLEOTIDE SEQUENCE</scope>
    <source>
        <strain evidence="1">ATCC 36951</strain>
    </source>
</reference>
<evidence type="ECO:0000313" key="2">
    <source>
        <dbReference type="Proteomes" id="UP000799537"/>
    </source>
</evidence>
<name>A0A6A6CG49_ZASCE</name>
<gene>
    <name evidence="1" type="ORF">M409DRAFT_56027</name>
</gene>
<organism evidence="1 2">
    <name type="scientific">Zasmidium cellare ATCC 36951</name>
    <dbReference type="NCBI Taxonomy" id="1080233"/>
    <lineage>
        <taxon>Eukaryota</taxon>
        <taxon>Fungi</taxon>
        <taxon>Dikarya</taxon>
        <taxon>Ascomycota</taxon>
        <taxon>Pezizomycotina</taxon>
        <taxon>Dothideomycetes</taxon>
        <taxon>Dothideomycetidae</taxon>
        <taxon>Mycosphaerellales</taxon>
        <taxon>Mycosphaerellaceae</taxon>
        <taxon>Zasmidium</taxon>
    </lineage>
</organism>
<dbReference type="InterPro" id="IPR038883">
    <property type="entry name" value="AN11006-like"/>
</dbReference>
<proteinExistence type="predicted"/>
<evidence type="ECO:0000313" key="1">
    <source>
        <dbReference type="EMBL" id="KAF2165138.1"/>
    </source>
</evidence>
<dbReference type="AlphaFoldDB" id="A0A6A6CG49"/>
<dbReference type="Proteomes" id="UP000799537">
    <property type="component" value="Unassembled WGS sequence"/>
</dbReference>
<dbReference type="OrthoDB" id="62952at2759"/>
<dbReference type="PANTHER" id="PTHR42085">
    <property type="entry name" value="F-BOX DOMAIN-CONTAINING PROTEIN"/>
    <property type="match status" value="1"/>
</dbReference>
<accession>A0A6A6CG49</accession>
<sequence length="194" mass="22472">MPLIMDQPKAKPFRFLDLLPKIRQRIYEHVLVSQAPIEIHEASRQRRSSVSRGTPVETPGRISALLRTNKQIRREAAPLFFSQNTFVIPWGFPNLGVRWLDYLAPHHRRILRDVRFCYGDGAFWTIYDARTALSSLRLALERSGALSDLKEMTLWVPVCEFSVHTWKELHGREDAEWVSMDGTMPFDKGVAKKL</sequence>
<keyword evidence="2" id="KW-1185">Reference proteome</keyword>
<dbReference type="GeneID" id="54566438"/>
<protein>
    <submittedName>
        <fullName evidence="1">Uncharacterized protein</fullName>
    </submittedName>
</protein>
<dbReference type="RefSeq" id="XP_033666027.1">
    <property type="nucleotide sequence ID" value="XM_033813166.1"/>
</dbReference>
<dbReference type="EMBL" id="ML993601">
    <property type="protein sequence ID" value="KAF2165138.1"/>
    <property type="molecule type" value="Genomic_DNA"/>
</dbReference>
<dbReference type="PANTHER" id="PTHR42085:SF2">
    <property type="entry name" value="F-BOX DOMAIN-CONTAINING PROTEIN"/>
    <property type="match status" value="1"/>
</dbReference>